<evidence type="ECO:0000313" key="2">
    <source>
        <dbReference type="Proteomes" id="UP000657421"/>
    </source>
</evidence>
<accession>A0ABR7NDI1</accession>
<protein>
    <recommendedName>
        <fullName evidence="3">Phage protein</fullName>
    </recommendedName>
</protein>
<keyword evidence="2" id="KW-1185">Reference proteome</keyword>
<dbReference type="Proteomes" id="UP000657421">
    <property type="component" value="Unassembled WGS sequence"/>
</dbReference>
<dbReference type="RefSeq" id="WP_249309922.1">
    <property type="nucleotide sequence ID" value="NZ_JACRSZ010000022.1"/>
</dbReference>
<comment type="caution">
    <text evidence="1">The sequence shown here is derived from an EMBL/GenBank/DDBJ whole genome shotgun (WGS) entry which is preliminary data.</text>
</comment>
<organism evidence="1 2">
    <name type="scientific">Jingyaoa shaoxingensis</name>
    <dbReference type="NCBI Taxonomy" id="2763671"/>
    <lineage>
        <taxon>Bacteria</taxon>
        <taxon>Bacillati</taxon>
        <taxon>Bacillota</taxon>
        <taxon>Clostridia</taxon>
        <taxon>Lachnospirales</taxon>
        <taxon>Lachnospiraceae</taxon>
        <taxon>Jingyaoa</taxon>
    </lineage>
</organism>
<name>A0ABR7NDI1_9FIRM</name>
<gene>
    <name evidence="1" type="ORF">H8716_15520</name>
</gene>
<sequence>MNKVELQSIVGGALQEKFERAFEKVVENMQDANTSFKIKRAINIKLSFTQNEQRDEVSCDIDVAEKLAPQASMRTQFAIGKDLRTGELFAEEYGKQIKGQMSINDFQEPKQIEEIDGKAVDVETGEIVTDNVVDFRKVAR</sequence>
<proteinExistence type="predicted"/>
<reference evidence="1 2" key="1">
    <citation type="submission" date="2020-08" db="EMBL/GenBank/DDBJ databases">
        <title>Genome public.</title>
        <authorList>
            <person name="Liu C."/>
            <person name="Sun Q."/>
        </authorList>
    </citation>
    <scope>NUCLEOTIDE SEQUENCE [LARGE SCALE GENOMIC DNA]</scope>
    <source>
        <strain evidence="1 2">NSJ-46</strain>
    </source>
</reference>
<dbReference type="EMBL" id="JACRSZ010000022">
    <property type="protein sequence ID" value="MBC8574461.1"/>
    <property type="molecule type" value="Genomic_DNA"/>
</dbReference>
<evidence type="ECO:0008006" key="3">
    <source>
        <dbReference type="Google" id="ProtNLM"/>
    </source>
</evidence>
<evidence type="ECO:0000313" key="1">
    <source>
        <dbReference type="EMBL" id="MBC8574461.1"/>
    </source>
</evidence>